<organism evidence="3 4">
    <name type="scientific">Venturia inaequalis</name>
    <name type="common">Apple scab fungus</name>
    <dbReference type="NCBI Taxonomy" id="5025"/>
    <lineage>
        <taxon>Eukaryota</taxon>
        <taxon>Fungi</taxon>
        <taxon>Dikarya</taxon>
        <taxon>Ascomycota</taxon>
        <taxon>Pezizomycotina</taxon>
        <taxon>Dothideomycetes</taxon>
        <taxon>Pleosporomycetidae</taxon>
        <taxon>Venturiales</taxon>
        <taxon>Venturiaceae</taxon>
        <taxon>Venturia</taxon>
    </lineage>
</organism>
<reference evidence="3 4" key="1">
    <citation type="submission" date="2018-12" db="EMBL/GenBank/DDBJ databases">
        <title>Venturia inaequalis Genome Resource.</title>
        <authorList>
            <person name="Lichtner F.J."/>
        </authorList>
    </citation>
    <scope>NUCLEOTIDE SEQUENCE [LARGE SCALE GENOMIC DNA]</scope>
    <source>
        <strain evidence="3 4">120213</strain>
    </source>
</reference>
<dbReference type="InterPro" id="IPR015590">
    <property type="entry name" value="Aldehyde_DH_dom"/>
</dbReference>
<dbReference type="Proteomes" id="UP000447873">
    <property type="component" value="Unassembled WGS sequence"/>
</dbReference>
<dbReference type="EMBL" id="WNWS01000326">
    <property type="protein sequence ID" value="KAE9970577.1"/>
    <property type="molecule type" value="Genomic_DNA"/>
</dbReference>
<feature type="domain" description="Aldehyde dehydrogenase" evidence="2">
    <location>
        <begin position="39"/>
        <end position="66"/>
    </location>
</feature>
<evidence type="ECO:0000259" key="2">
    <source>
        <dbReference type="Pfam" id="PF00171"/>
    </source>
</evidence>
<name>A0A8H3UH42_VENIN</name>
<dbReference type="SUPFAM" id="SSF53720">
    <property type="entry name" value="ALDH-like"/>
    <property type="match status" value="1"/>
</dbReference>
<dbReference type="InterPro" id="IPR016161">
    <property type="entry name" value="Ald_DH/histidinol_DH"/>
</dbReference>
<dbReference type="OrthoDB" id="2407215at2759"/>
<evidence type="ECO:0000256" key="1">
    <source>
        <dbReference type="SAM" id="MobiDB-lite"/>
    </source>
</evidence>
<feature type="region of interest" description="Disordered" evidence="1">
    <location>
        <begin position="1"/>
        <end position="21"/>
    </location>
</feature>
<dbReference type="AlphaFoldDB" id="A0A8H3UH42"/>
<sequence>MQATQVGDNVDGENEQGPQNYKMQYDKIPGYIAEGNKEDFGGYKESGIGREYCDTALDNYTKIKTV</sequence>
<evidence type="ECO:0000313" key="4">
    <source>
        <dbReference type="Proteomes" id="UP000447873"/>
    </source>
</evidence>
<evidence type="ECO:0000313" key="3">
    <source>
        <dbReference type="EMBL" id="KAE9970577.1"/>
    </source>
</evidence>
<proteinExistence type="predicted"/>
<dbReference type="Gene3D" id="3.40.605.10">
    <property type="entry name" value="Aldehyde Dehydrogenase, Chain A, domain 1"/>
    <property type="match status" value="1"/>
</dbReference>
<comment type="caution">
    <text evidence="3">The sequence shown here is derived from an EMBL/GenBank/DDBJ whole genome shotgun (WGS) entry which is preliminary data.</text>
</comment>
<dbReference type="InterPro" id="IPR016162">
    <property type="entry name" value="Ald_DH_N"/>
</dbReference>
<dbReference type="Pfam" id="PF00171">
    <property type="entry name" value="Aldedh"/>
    <property type="match status" value="1"/>
</dbReference>
<gene>
    <name evidence="3" type="ORF">EG328_006176</name>
</gene>
<protein>
    <recommendedName>
        <fullName evidence="2">Aldehyde dehydrogenase domain-containing protein</fullName>
    </recommendedName>
</protein>
<dbReference type="GO" id="GO:0016491">
    <property type="term" value="F:oxidoreductase activity"/>
    <property type="evidence" value="ECO:0007669"/>
    <property type="project" value="InterPro"/>
</dbReference>
<accession>A0A8H3UH42</accession>